<dbReference type="PANTHER" id="PTHR35400:SF3">
    <property type="entry name" value="SLL1072 PROTEIN"/>
    <property type="match status" value="1"/>
</dbReference>
<dbReference type="EMBL" id="JBHSAY010000005">
    <property type="protein sequence ID" value="MFC4131034.1"/>
    <property type="molecule type" value="Genomic_DNA"/>
</dbReference>
<gene>
    <name evidence="2" type="ORF">ACFOZ4_10505</name>
</gene>
<evidence type="ECO:0000313" key="3">
    <source>
        <dbReference type="Proteomes" id="UP001595816"/>
    </source>
</evidence>
<proteinExistence type="predicted"/>
<organism evidence="2 3">
    <name type="scientific">Hamadaea flava</name>
    <dbReference type="NCBI Taxonomy" id="1742688"/>
    <lineage>
        <taxon>Bacteria</taxon>
        <taxon>Bacillati</taxon>
        <taxon>Actinomycetota</taxon>
        <taxon>Actinomycetes</taxon>
        <taxon>Micromonosporales</taxon>
        <taxon>Micromonosporaceae</taxon>
        <taxon>Hamadaea</taxon>
    </lineage>
</organism>
<dbReference type="InterPro" id="IPR012296">
    <property type="entry name" value="Nuclease_put_TT1808"/>
</dbReference>
<keyword evidence="3" id="KW-1185">Reference proteome</keyword>
<dbReference type="InterPro" id="IPR008538">
    <property type="entry name" value="Uma2"/>
</dbReference>
<accession>A0ABV8LL84</accession>
<evidence type="ECO:0000259" key="1">
    <source>
        <dbReference type="Pfam" id="PF05685"/>
    </source>
</evidence>
<keyword evidence="2" id="KW-0378">Hydrolase</keyword>
<dbReference type="InterPro" id="IPR011335">
    <property type="entry name" value="Restrct_endonuc-II-like"/>
</dbReference>
<dbReference type="GO" id="GO:0004519">
    <property type="term" value="F:endonuclease activity"/>
    <property type="evidence" value="ECO:0007669"/>
    <property type="project" value="UniProtKB-KW"/>
</dbReference>
<sequence length="247" mass="27668">MLRDVSGRTLVVTVQTRAELRIVGQMTMRYPALIAKRKVLMTSPENEEQPMTAVADTRPSYLDRTEWTVDDLQDLPENLNYELVNGRLILPSPTFTHQEIAIRVKLALDEHCPQTHVVSTDQSIAIDNENEPRPDVVVIPVEHIDVSPVPVAGSLLAVEIVSASQSFREMADKATAYAIANIPHYWIIDSQEEQLYLAEMALDSQTGEYRRIGATTGVFKTEQPYPVTIDLPALSTRYAKLRARAGR</sequence>
<comment type="caution">
    <text evidence="2">The sequence shown here is derived from an EMBL/GenBank/DDBJ whole genome shotgun (WGS) entry which is preliminary data.</text>
</comment>
<evidence type="ECO:0000313" key="2">
    <source>
        <dbReference type="EMBL" id="MFC4131034.1"/>
    </source>
</evidence>
<dbReference type="Proteomes" id="UP001595816">
    <property type="component" value="Unassembled WGS sequence"/>
</dbReference>
<keyword evidence="2" id="KW-0255">Endonuclease</keyword>
<name>A0ABV8LL84_9ACTN</name>
<dbReference type="CDD" id="cd06260">
    <property type="entry name" value="DUF820-like"/>
    <property type="match status" value="1"/>
</dbReference>
<dbReference type="RefSeq" id="WP_253756699.1">
    <property type="nucleotide sequence ID" value="NZ_JAMZDZ010000001.1"/>
</dbReference>
<keyword evidence="2" id="KW-0540">Nuclease</keyword>
<dbReference type="SUPFAM" id="SSF52980">
    <property type="entry name" value="Restriction endonuclease-like"/>
    <property type="match status" value="1"/>
</dbReference>
<protein>
    <submittedName>
        <fullName evidence="2">Uma2 family endonuclease</fullName>
    </submittedName>
</protein>
<dbReference type="PANTHER" id="PTHR35400">
    <property type="entry name" value="SLR1083 PROTEIN"/>
    <property type="match status" value="1"/>
</dbReference>
<dbReference type="Pfam" id="PF05685">
    <property type="entry name" value="Uma2"/>
    <property type="match status" value="1"/>
</dbReference>
<feature type="domain" description="Putative restriction endonuclease" evidence="1">
    <location>
        <begin position="70"/>
        <end position="200"/>
    </location>
</feature>
<reference evidence="3" key="1">
    <citation type="journal article" date="2019" name="Int. J. Syst. Evol. Microbiol.">
        <title>The Global Catalogue of Microorganisms (GCM) 10K type strain sequencing project: providing services to taxonomists for standard genome sequencing and annotation.</title>
        <authorList>
            <consortium name="The Broad Institute Genomics Platform"/>
            <consortium name="The Broad Institute Genome Sequencing Center for Infectious Disease"/>
            <person name="Wu L."/>
            <person name="Ma J."/>
        </authorList>
    </citation>
    <scope>NUCLEOTIDE SEQUENCE [LARGE SCALE GENOMIC DNA]</scope>
    <source>
        <strain evidence="3">CGMCC 4.7289</strain>
    </source>
</reference>
<dbReference type="Gene3D" id="3.90.1570.10">
    <property type="entry name" value="tt1808, chain A"/>
    <property type="match status" value="1"/>
</dbReference>